<keyword evidence="2" id="KW-1133">Transmembrane helix</keyword>
<keyword evidence="2" id="KW-0812">Transmembrane</keyword>
<dbReference type="EMBL" id="HBUE01116648">
    <property type="protein sequence ID" value="CAG6490623.1"/>
    <property type="molecule type" value="Transcribed_RNA"/>
</dbReference>
<proteinExistence type="predicted"/>
<reference evidence="3" key="1">
    <citation type="submission" date="2021-05" db="EMBL/GenBank/DDBJ databases">
        <authorList>
            <person name="Alioto T."/>
            <person name="Alioto T."/>
            <person name="Gomez Garrido J."/>
        </authorList>
    </citation>
    <scope>NUCLEOTIDE SEQUENCE</scope>
</reference>
<feature type="transmembrane region" description="Helical" evidence="2">
    <location>
        <begin position="48"/>
        <end position="67"/>
    </location>
</feature>
<keyword evidence="2" id="KW-0472">Membrane</keyword>
<sequence>MSDSTIAGNPQLRMAGSSSSSGGSSAFIKKLEQSLYCSELKNRLLLELVFKIFTILSIFFSSIFAQFKTTEIFFFLNRSIGQIKNNSITITQNTRSLIKK</sequence>
<feature type="compositionally biased region" description="Low complexity" evidence="1">
    <location>
        <begin position="16"/>
        <end position="25"/>
    </location>
</feature>
<name>A0A8D8MTG3_CULPI</name>
<dbReference type="EMBL" id="HBUE01328861">
    <property type="protein sequence ID" value="CAG6592226.1"/>
    <property type="molecule type" value="Transcribed_RNA"/>
</dbReference>
<accession>A0A8D8MTG3</accession>
<dbReference type="EMBL" id="HBUE01328862">
    <property type="protein sequence ID" value="CAG6592227.1"/>
    <property type="molecule type" value="Transcribed_RNA"/>
</dbReference>
<protein>
    <submittedName>
        <fullName evidence="3">(northern house mosquito) hypothetical protein</fullName>
    </submittedName>
</protein>
<evidence type="ECO:0000256" key="1">
    <source>
        <dbReference type="SAM" id="MobiDB-lite"/>
    </source>
</evidence>
<dbReference type="EMBL" id="HBUE01222196">
    <property type="protein sequence ID" value="CAG6540159.1"/>
    <property type="molecule type" value="Transcribed_RNA"/>
</dbReference>
<feature type="region of interest" description="Disordered" evidence="1">
    <location>
        <begin position="1"/>
        <end position="25"/>
    </location>
</feature>
<evidence type="ECO:0000256" key="2">
    <source>
        <dbReference type="SAM" id="Phobius"/>
    </source>
</evidence>
<evidence type="ECO:0000313" key="3">
    <source>
        <dbReference type="EMBL" id="CAG6540159.1"/>
    </source>
</evidence>
<dbReference type="AlphaFoldDB" id="A0A8D8MTG3"/>
<dbReference type="EMBL" id="HBUE01222197">
    <property type="protein sequence ID" value="CAG6540160.1"/>
    <property type="molecule type" value="Transcribed_RNA"/>
</dbReference>
<organism evidence="3">
    <name type="scientific">Culex pipiens</name>
    <name type="common">House mosquito</name>
    <dbReference type="NCBI Taxonomy" id="7175"/>
    <lineage>
        <taxon>Eukaryota</taxon>
        <taxon>Metazoa</taxon>
        <taxon>Ecdysozoa</taxon>
        <taxon>Arthropoda</taxon>
        <taxon>Hexapoda</taxon>
        <taxon>Insecta</taxon>
        <taxon>Pterygota</taxon>
        <taxon>Neoptera</taxon>
        <taxon>Endopterygota</taxon>
        <taxon>Diptera</taxon>
        <taxon>Nematocera</taxon>
        <taxon>Culicoidea</taxon>
        <taxon>Culicidae</taxon>
        <taxon>Culicinae</taxon>
        <taxon>Culicini</taxon>
        <taxon>Culex</taxon>
        <taxon>Culex</taxon>
    </lineage>
</organism>